<evidence type="ECO:0000313" key="2">
    <source>
        <dbReference type="EMBL" id="OQA52633.1"/>
    </source>
</evidence>
<proteinExistence type="predicted"/>
<keyword evidence="1" id="KW-0472">Membrane</keyword>
<keyword evidence="1" id="KW-1133">Transmembrane helix</keyword>
<reference evidence="2" key="1">
    <citation type="submission" date="2017-02" db="EMBL/GenBank/DDBJ databases">
        <title>Delving into the versatile metabolic prowess of the omnipresent phylum Bacteroidetes.</title>
        <authorList>
            <person name="Nobu M.K."/>
            <person name="Mei R."/>
            <person name="Narihiro T."/>
            <person name="Kuroda K."/>
            <person name="Liu W.-T."/>
        </authorList>
    </citation>
    <scope>NUCLEOTIDE SEQUENCE</scope>
    <source>
        <strain evidence="2">ADurb.Bin280</strain>
    </source>
</reference>
<dbReference type="EMBL" id="MWBO01000026">
    <property type="protein sequence ID" value="OQA52633.1"/>
    <property type="molecule type" value="Genomic_DNA"/>
</dbReference>
<dbReference type="Pfam" id="PF07963">
    <property type="entry name" value="N_methyl"/>
    <property type="match status" value="1"/>
</dbReference>
<evidence type="ECO:0000256" key="1">
    <source>
        <dbReference type="SAM" id="Phobius"/>
    </source>
</evidence>
<comment type="caution">
    <text evidence="2">The sequence shown here is derived from an EMBL/GenBank/DDBJ whole genome shotgun (WGS) entry which is preliminary data.</text>
</comment>
<dbReference type="NCBIfam" id="TIGR02532">
    <property type="entry name" value="IV_pilin_GFxxxE"/>
    <property type="match status" value="1"/>
</dbReference>
<name>A0A1V5SEH1_9BACT</name>
<feature type="transmembrane region" description="Helical" evidence="1">
    <location>
        <begin position="16"/>
        <end position="37"/>
    </location>
</feature>
<gene>
    <name evidence="2" type="ORF">BWY43_00422</name>
</gene>
<dbReference type="AlphaFoldDB" id="A0A1V5SEH1"/>
<accession>A0A1V5SEH1</accession>
<dbReference type="PROSITE" id="PS00409">
    <property type="entry name" value="PROKAR_NTER_METHYL"/>
    <property type="match status" value="1"/>
</dbReference>
<evidence type="ECO:0008006" key="3">
    <source>
        <dbReference type="Google" id="ProtNLM"/>
    </source>
</evidence>
<dbReference type="InterPro" id="IPR012902">
    <property type="entry name" value="N_methyl_site"/>
</dbReference>
<sequence length="163" mass="17809">MFAIIHPNRSIKGFTLVELVVTISIVLMMIVVSAPMISAGDKKKALSTAERVASFYERARNYSLNPENKESMSYKVVFDGRDQFTIVRVDETGAENALDGAQDSLFIPDSYQATVIPSNISFEVGNGKVDSPLTIKLKKPSSTSAFATIEVDENGVVKNQTDL</sequence>
<organism evidence="2">
    <name type="scientific">candidate division WS2 bacterium ADurb.Bin280</name>
    <dbReference type="NCBI Taxonomy" id="1852829"/>
    <lineage>
        <taxon>Bacteria</taxon>
        <taxon>candidate division WS2</taxon>
    </lineage>
</organism>
<dbReference type="Proteomes" id="UP000485367">
    <property type="component" value="Unassembled WGS sequence"/>
</dbReference>
<keyword evidence="1" id="KW-0812">Transmembrane</keyword>
<protein>
    <recommendedName>
        <fullName evidence="3">General secretion pathway GspH domain-containing protein</fullName>
    </recommendedName>
</protein>